<name>A0AC54Z5Y7_ORYAF</name>
<sequence length="3715" mass="386889">MPGEQPLGVPPLPMTGHLQPCSASHDSGCPSRPPSEDSGQACRTAKGTREVGSKAQTTEPPQAPPRQVGKAEPRTLSGNPWRPRKGGSPRGPPGKAHTQTQVRPLGRGHSGPQQLYRLSIASTKDKRGLDKSPGGPPPEALLTPSLLKAEVLPQPDELSFQRCFSETPPSFTSTDYTSPSPTPGPPPLRAPRSPGPSPSRPTPYSEFLVGGADSWPPPAENRFPAASFGVPLTDPEPSPKGSGPSPSPRAASFQSPFLALRGEGSKPFPVDTGRQPRTDDGPVGFAFHPTPGAWPEGSLGTSPTYPLPAQQLPQLLPCYPGPASSLDTPHSFNGALPSPGAAPHTPSPFLASLHKSLTPALPERPPSAHDSAVSPRRAPNPLPPGHFLGKAYNGPRASSVATSPGPLDKELVTPGRTPTPRPQLWEGTGEALPLIEPAAAPFPAAPPVKAVFFKDQRLCLQHSPPLPWSQVLPAAGPGPTPMELLSQLPYPTGAPEWPASSQEPRKGPGTPTSSPPGLFPYSGRQDTSAQPLFFGVTPPQASPHGTPGLPPPRGVGASPSESPLPSPATTVAGSSSCSSLSPLSGSPANPSSEESQLPGPPGRSTFFHHPTHPQETSSPFPLPEPLPTHPVHYQSEPPKAFPFPTEALGPDAAFECLQEAPFAGPGPGTGSTALGAFPREPPPYSAHHFPLSSASLDQLDVLLTCRQCDQNYSNLVSFLQHRQFCSLLPRAPEGPPQPSVPTPPGPAPLRALADVPPPSLLGHAKMAGFLLDGDASHSLAAPLPLPASDLDLDDVAKLDSLITEALNGLEDPSDTPEIDSSFIDVFVDEDPVGPRVPAAGQPPKTRPGATPDLRAQPLLPATASTPEPGGPCPGTRGCSGPETASQSLAPPEADGSGLAGPPRRGSKQLQLFREGLGTPQGPGGGSRTICLRPRKKDGGAEAPRPPARDLRPQAPSPGPLPVQTRSSGRLQPARSKHSRRRAAQGGQWSKELLHKVLQQNGLNRRRAGRGRGGHGSPGAARPPPSPAGSSLRQFDYTSESEEDDGPGVPRPAAGARGRPQGWHRGEKRKDAGGTPSPKDEQDQQTPKRLVRQRARVDRNPQAPGSLGAATPSPLQSPGLRESHGEKEPKGPSRETPEENPPPLGCSQETKHTELAGENPPGTSQLLREVCSLSPGNSVVRGSSPTAPQQPQPGPEDTGLPQLPGNLTRLGPRGRIPPAGADSQPPRCLPELPVPTTSATDNAHSTPSTQPLKSHGLDWGLPHEGVPVATKGPPPDRSSPSDLLLGPKELTSPCGKPLAPDGPVGSTYLRQDSLGADPLVPKSPRNTPYPTETDPRDVQSPLTLESTSLFSRLPVDGFDPPLYDSLLANKQEHPLLTCADQPPQRPLLDTPHPACVPEKDWPLPEEVAPGLPSPVGCFPDLPGESCPGEGQVAPRTPPAQGKSQEGMTTSVSTLSEEELEIKWLVTELESQLQTSTVKHQAPVLLDMEPTGGNPGRAAHQPPMPPTGPATMAQQDTFLADGLAGPGKSSPGQDGLEAAMAPVERALGSPQGCWPCPAPGPPGVVALHPGGQEDTGSVAAVGPARASCAAQSRPQDQRMEPTQAEKDSGIQLGGKVPGPPQTVWSSRDARSITERSPDQEPWSPGSSRTTRTHPSGGALLPQPPKWGGDLSPEPPEAGEPCQDALKSGTCRSPVAHSAPAVTGQGAGGVTLGAMALSGTGHRSGPQERPAGNKECEPTEVHSGPGPRSTPVSDAGSGSGSQASAASPLCQLQRLAARAAKSKDGAQCDQHREPSGPKGDCVGSESVALSQAQSSERTVQGTAGPAVARRPPGPEADGHLGSLGQAKFHVPEPKGQGQASQLQPEGQSPPEKLSEFTMAKAKPGATLTRHVEGVGRLRQLEGGGAAWHPPWKAGEPLSPIASDREASVLAPTATHAQSRREGCPVVRVDGSGHGEQLLFAGGSPVCPVGDPTHCNPTPASAAALGPCGPERLTQEEPLSVPPSATEARGESGGLHPAPPSCEDPPYPQSVPAQAPTDARAEQYLATTPPGRTGLWAPEGGLADSSPLMDALEGAHRGSDFTPAHGGHSPDSSTPRALEDSGEEQPAGGPAPEAPSPPAGTISPGGTNRAPGHPSLPPPCVLEAARGLWTLDRRVTSPEPHCPSSGPEEGQCVMAKPTDACPVEATGQDSHTCLESGVEADGEGCWEDPRIPGTGHCGSPWNHRHNPRQAPGGDLLCPQEPKQKPRSLEHGQRTARSSPGAPPVTCEICHASFRSRPGLSRHKARKHRSGRSPACGAVLPSRGTPEPTASTPQTSGVKGPKAASKEKPGSRLQGPSLTVRPPPGPGSAEDRPGREMPTEAGQGLRAVEAPGPSPHPEPQTPGPFSQGTDMAPRAHRPRKTSKLQKGAPHPKLTAPRGAQRQGRELGGFPRDSGMKSSPRGRKVSVGRFQKKSEASDAEESRPPVTPDHLPDRAALNPSSAVASYPARPSCCLSLEGEWETDGGQPPRTTSPEPGVMGDTDGVGPGAAADEATRARSPWGDLMTAPRQAGQDAASGLWGPREPRTGGTKPAQASRGGAAGDSSGAKSSTGEGVMGAHEPPSVETSSPPGCDPQGFLGHPEAGDHDTELQAQVSGACSPGLRGPLGPFSDTASFSQLFPLGNPLTRKKNPRVYGQRRKNPKLPLPPEPCSEVEGPTTPCSTRLPTDPSDYGSPCLSHEEPWADEAFLVNGFFSSKVPGIKPWAPSSSLWALGQPEKGSTPAKEAPSGPRPDDLSEGLPELHRVPAAWRGLHLRASPSETSTSLGEMSPEPPSLEREDADSGPPGSAGLPPFPALDFGVLSTRFEVQDLSLLGPCEDPGGLPGTSLLDLQAEVSTQGPQGPRPEAAGGSPGQDHQARAKKGPYKCRVCFRRFRGLGELGLHKLAHSPAPPPTCYMCVERRFGSRQLLRDHLQEKHVQSKAGLWACGMCLRQVPDVWMYNEHLREHAVRFARRGQARTSLGDLSRCLEEGSTIPRFLGSVVGQASQPHGGQRANSKASADRTEARRGMTAKSRAPRASPSDKDGTLVPSSGLVGTKDLGEDSPPSLVPSSCTKAPPSLSPKPWSLSEPLLRAVPVHADCKDPSRHCHHCGKQFPKPFKLQRHLAVHSAQRVFLCPQCPRVYAEHRELRAHRGREHGARGEPERPPTPLYACELCATVMRVIKRSFVCSACNYTFAKKDQFDRHVDKHRRPGRQPFAFRPVRRPGAPGQKTPGLEGSTPSKRRRVAVPGSALGPGVDSPHSPGSSPTPGAVSLPALLPPCPEPASTSAQEKPQTQEGPLEPEGRPVGVGDPPPDRQELLPPFLSPFPAPPAGSKGGEEDGTRPGSPLPLCPTAVPPGLPLGPLGAGSQVAEENLAPPASSRKRRTPAAPRKCALDPSLAQRERQVPRSHMLPKGGSGGASPKGDASKAGGTRGSLEARPAMSAPSKVPVFPTLPRRAVLSPASAEPPQEAEDRPGPTSPKAKPDPSSQGAGDAQHSAAAGGGSQPQPASGLLQSETATTPAKTPCLGQSPPPARPPPQATARGHSQGPRGAREQGSRESVGGCGGKRRGRAPGPTGGESTGVPGRSSAAPDKSPRNPRKQAVPRHVPPTKPRANSQTPQPPLQPLERQREPPGQGLGGFRHRREGLGMAVPKRRLPHGPPRRGSAVSPCPCPLRTAESQSHLLSQLFGQRVTSFKIPLKRDPTE</sequence>
<dbReference type="RefSeq" id="XP_042636662.1">
    <property type="nucleotide sequence ID" value="XM_042780728.1"/>
</dbReference>
<accession>A0AC54Z5Y7</accession>
<evidence type="ECO:0000313" key="1">
    <source>
        <dbReference type="Proteomes" id="UP000694850"/>
    </source>
</evidence>
<protein>
    <submittedName>
        <fullName evidence="2">Zinc finger protein 469</fullName>
    </submittedName>
</protein>
<organism evidence="1 2">
    <name type="scientific">Orycteropus afer afer</name>
    <dbReference type="NCBI Taxonomy" id="1230840"/>
    <lineage>
        <taxon>Eukaryota</taxon>
        <taxon>Metazoa</taxon>
        <taxon>Chordata</taxon>
        <taxon>Craniata</taxon>
        <taxon>Vertebrata</taxon>
        <taxon>Euteleostomi</taxon>
        <taxon>Mammalia</taxon>
        <taxon>Eutheria</taxon>
        <taxon>Afrotheria</taxon>
        <taxon>Tubulidentata</taxon>
        <taxon>Orycteropodidae</taxon>
        <taxon>Orycteropus</taxon>
    </lineage>
</organism>
<reference evidence="2" key="1">
    <citation type="submission" date="2025-08" db="UniProtKB">
        <authorList>
            <consortium name="RefSeq"/>
        </authorList>
    </citation>
    <scope>IDENTIFICATION</scope>
</reference>
<keyword evidence="1" id="KW-1185">Reference proteome</keyword>
<evidence type="ECO:0000313" key="2">
    <source>
        <dbReference type="RefSeq" id="XP_042636662.1"/>
    </source>
</evidence>
<dbReference type="Proteomes" id="UP000694850">
    <property type="component" value="Unplaced"/>
</dbReference>
<gene>
    <name evidence="2" type="primary">ZNF469</name>
</gene>
<proteinExistence type="predicted"/>